<keyword evidence="3" id="KW-1185">Reference proteome</keyword>
<reference evidence="2" key="1">
    <citation type="submission" date="2023-08" db="EMBL/GenBank/DDBJ databases">
        <authorList>
            <person name="Chen Y."/>
            <person name="Shah S."/>
            <person name="Dougan E. K."/>
            <person name="Thang M."/>
            <person name="Chan C."/>
        </authorList>
    </citation>
    <scope>NUCLEOTIDE SEQUENCE</scope>
</reference>
<feature type="compositionally biased region" description="Basic and acidic residues" evidence="1">
    <location>
        <begin position="353"/>
        <end position="370"/>
    </location>
</feature>
<dbReference type="AlphaFoldDB" id="A0AA36JIF6"/>
<evidence type="ECO:0000313" key="2">
    <source>
        <dbReference type="EMBL" id="CAJ1405639.1"/>
    </source>
</evidence>
<sequence length="383" mass="42297">MVVPLGSTTAWDGGLGGKNLMLVEEGGDDHRFGVRVVWKVAAGGESMLISASPLNGEDMRTCTGQEPLLEQFNRLFPAGTSLRLMDCEDSVKPTGLMDSLSTPDTTTTSTVALPCDAATVSLSINDHGECKKLPDGSERWFASMEPSPDTPAEDLEALGMSLAMRSAKVQKHQGQEVPEDEIPHVMMDEAKHLKLFLESNGSCAQQQMAIKKLFPSGRHMVLHRCKDSDGFFFCRRVEAFHLWSFRSKCSGRFDHKVVLDMWPADEKGVKAWAGAPRTRIDLSSAKAFNQETPRVEDEDRHEAASGSGMELRSLTPSVQNLRMERPEDSPIEPSPRGAQAAEVDQDQVAQLAKETESLRDELASAKDGGRRRPWKRQRRFAKS</sequence>
<gene>
    <name evidence="2" type="ORF">EVOR1521_LOCUS27798</name>
</gene>
<feature type="compositionally biased region" description="Basic and acidic residues" evidence="1">
    <location>
        <begin position="293"/>
        <end position="303"/>
    </location>
</feature>
<dbReference type="Proteomes" id="UP001178507">
    <property type="component" value="Unassembled WGS sequence"/>
</dbReference>
<accession>A0AA36JIF6</accession>
<feature type="compositionally biased region" description="Basic residues" evidence="1">
    <location>
        <begin position="371"/>
        <end position="383"/>
    </location>
</feature>
<feature type="region of interest" description="Disordered" evidence="1">
    <location>
        <begin position="283"/>
        <end position="383"/>
    </location>
</feature>
<proteinExistence type="predicted"/>
<protein>
    <submittedName>
        <fullName evidence="2">Uncharacterized protein</fullName>
    </submittedName>
</protein>
<evidence type="ECO:0000256" key="1">
    <source>
        <dbReference type="SAM" id="MobiDB-lite"/>
    </source>
</evidence>
<name>A0AA36JIF6_9DINO</name>
<comment type="caution">
    <text evidence="2">The sequence shown here is derived from an EMBL/GenBank/DDBJ whole genome shotgun (WGS) entry which is preliminary data.</text>
</comment>
<evidence type="ECO:0000313" key="3">
    <source>
        <dbReference type="Proteomes" id="UP001178507"/>
    </source>
</evidence>
<dbReference type="EMBL" id="CAUJNA010003594">
    <property type="protein sequence ID" value="CAJ1405639.1"/>
    <property type="molecule type" value="Genomic_DNA"/>
</dbReference>
<organism evidence="2 3">
    <name type="scientific">Effrenium voratum</name>
    <dbReference type="NCBI Taxonomy" id="2562239"/>
    <lineage>
        <taxon>Eukaryota</taxon>
        <taxon>Sar</taxon>
        <taxon>Alveolata</taxon>
        <taxon>Dinophyceae</taxon>
        <taxon>Suessiales</taxon>
        <taxon>Symbiodiniaceae</taxon>
        <taxon>Effrenium</taxon>
    </lineage>
</organism>
<feature type="compositionally biased region" description="Low complexity" evidence="1">
    <location>
        <begin position="338"/>
        <end position="350"/>
    </location>
</feature>